<reference evidence="2" key="1">
    <citation type="submission" date="2014-09" db="EMBL/GenBank/DDBJ databases">
        <authorList>
            <person name="Magalhaes I.L.F."/>
            <person name="Oliveira U."/>
            <person name="Santos F.R."/>
            <person name="Vidigal T.H.D.A."/>
            <person name="Brescovit A.D."/>
            <person name="Santos A.J."/>
        </authorList>
    </citation>
    <scope>NUCLEOTIDE SEQUENCE</scope>
    <source>
        <tissue evidence="2">Shoot tissue taken approximately 20 cm above the soil surface</tissue>
    </source>
</reference>
<evidence type="ECO:0000256" key="1">
    <source>
        <dbReference type="SAM" id="MobiDB-lite"/>
    </source>
</evidence>
<dbReference type="EMBL" id="GBRH01237179">
    <property type="protein sequence ID" value="JAD60716.1"/>
    <property type="molecule type" value="Transcribed_RNA"/>
</dbReference>
<reference evidence="2" key="2">
    <citation type="journal article" date="2015" name="Data Brief">
        <title>Shoot transcriptome of the giant reed, Arundo donax.</title>
        <authorList>
            <person name="Barrero R.A."/>
            <person name="Guerrero F.D."/>
            <person name="Moolhuijzen P."/>
            <person name="Goolsby J.A."/>
            <person name="Tidwell J."/>
            <person name="Bellgard S.E."/>
            <person name="Bellgard M.I."/>
        </authorList>
    </citation>
    <scope>NUCLEOTIDE SEQUENCE</scope>
    <source>
        <tissue evidence="2">Shoot tissue taken approximately 20 cm above the soil surface</tissue>
    </source>
</reference>
<dbReference type="AlphaFoldDB" id="A0A0A9BBL1"/>
<feature type="region of interest" description="Disordered" evidence="1">
    <location>
        <begin position="1"/>
        <end position="22"/>
    </location>
</feature>
<proteinExistence type="predicted"/>
<accession>A0A0A9BBL1</accession>
<name>A0A0A9BBL1_ARUDO</name>
<evidence type="ECO:0000313" key="2">
    <source>
        <dbReference type="EMBL" id="JAD60716.1"/>
    </source>
</evidence>
<protein>
    <submittedName>
        <fullName evidence="2">Uncharacterized protein</fullName>
    </submittedName>
</protein>
<organism evidence="2">
    <name type="scientific">Arundo donax</name>
    <name type="common">Giant reed</name>
    <name type="synonym">Donax arundinaceus</name>
    <dbReference type="NCBI Taxonomy" id="35708"/>
    <lineage>
        <taxon>Eukaryota</taxon>
        <taxon>Viridiplantae</taxon>
        <taxon>Streptophyta</taxon>
        <taxon>Embryophyta</taxon>
        <taxon>Tracheophyta</taxon>
        <taxon>Spermatophyta</taxon>
        <taxon>Magnoliopsida</taxon>
        <taxon>Liliopsida</taxon>
        <taxon>Poales</taxon>
        <taxon>Poaceae</taxon>
        <taxon>PACMAD clade</taxon>
        <taxon>Arundinoideae</taxon>
        <taxon>Arundineae</taxon>
        <taxon>Arundo</taxon>
    </lineage>
</organism>
<sequence>MAKYEKRYILNKDRANARTRRR</sequence>
<feature type="compositionally biased region" description="Basic and acidic residues" evidence="1">
    <location>
        <begin position="1"/>
        <end position="16"/>
    </location>
</feature>